<evidence type="ECO:0000256" key="1">
    <source>
        <dbReference type="SAM" id="MobiDB-lite"/>
    </source>
</evidence>
<evidence type="ECO:0000259" key="3">
    <source>
        <dbReference type="Pfam" id="PF24320"/>
    </source>
</evidence>
<feature type="region of interest" description="Disordered" evidence="1">
    <location>
        <begin position="359"/>
        <end position="382"/>
    </location>
</feature>
<sequence length="382" mass="40532">MAVPFARLAVFLGFSMLVPFAMSHTWIEQMQVISPNGSYTGDYGYPRGYVARTDPGFTGFSDKWQLPSPDTDIGATRINSNMFACHPSQREANYSPQYPKLSVAPGDFVAMKYLENGHVSQPGIPAGKPKSGGTVYIFGTYKPSSSEKLTDVLAWTKDGKGGNGKGWLMASQNYDDGRCYQINSSPISIERQAKNGNQELWCESNLEIPANAPAGSTLTTYWVWDWATEGEGAKDEYYTTCSDFDVAGGNANNKLATTSKHPLVQQNNEQNAVSDYKSRKAIVSNPRGQSGSASAPGSIAAPAPAPSSSMASSVTNSPPAVTSAPAATAPASEAVVTATRNVTVTAPGVVVYKTVTVPASGSAPTGQAPAPHRRAHVRDFRS</sequence>
<feature type="region of interest" description="Disordered" evidence="1">
    <location>
        <begin position="283"/>
        <end position="324"/>
    </location>
</feature>
<reference evidence="4 5" key="1">
    <citation type="journal article" date="2020" name="Microbiol. Resour. Announc.">
        <title>Draft Genome Sequence of a Cladosporium Species Isolated from the Mesophotic Ascidian Didemnum maculosum.</title>
        <authorList>
            <person name="Gioti A."/>
            <person name="Siaperas R."/>
            <person name="Nikolaivits E."/>
            <person name="Le Goff G."/>
            <person name="Ouazzani J."/>
            <person name="Kotoulas G."/>
            <person name="Topakas E."/>
        </authorList>
    </citation>
    <scope>NUCLEOTIDE SEQUENCE [LARGE SCALE GENOMIC DNA]</scope>
    <source>
        <strain evidence="4 5">TM138-S3</strain>
    </source>
</reference>
<comment type="caution">
    <text evidence="4">The sequence shown here is derived from an EMBL/GenBank/DDBJ whole genome shotgun (WGS) entry which is preliminary data.</text>
</comment>
<evidence type="ECO:0000256" key="2">
    <source>
        <dbReference type="SAM" id="SignalP"/>
    </source>
</evidence>
<dbReference type="AlphaFoldDB" id="A0AB34L4V4"/>
<name>A0AB34L4V4_9PEZI</name>
<protein>
    <recommendedName>
        <fullName evidence="3">DUF7492 domain-containing protein</fullName>
    </recommendedName>
</protein>
<accession>A0AB34L4V4</accession>
<evidence type="ECO:0000313" key="5">
    <source>
        <dbReference type="Proteomes" id="UP000803884"/>
    </source>
</evidence>
<dbReference type="InterPro" id="IPR055915">
    <property type="entry name" value="DUF7492"/>
</dbReference>
<feature type="domain" description="DUF7492" evidence="3">
    <location>
        <begin position="22"/>
        <end position="273"/>
    </location>
</feature>
<keyword evidence="2" id="KW-0732">Signal</keyword>
<gene>
    <name evidence="4" type="ORF">WHR41_00122</name>
</gene>
<proteinExistence type="predicted"/>
<dbReference type="GeneID" id="96001566"/>
<dbReference type="Proteomes" id="UP000803884">
    <property type="component" value="Unassembled WGS sequence"/>
</dbReference>
<feature type="signal peptide" evidence="2">
    <location>
        <begin position="1"/>
        <end position="23"/>
    </location>
</feature>
<dbReference type="RefSeq" id="XP_069234287.1">
    <property type="nucleotide sequence ID" value="XM_069368728.1"/>
</dbReference>
<evidence type="ECO:0000313" key="4">
    <source>
        <dbReference type="EMBL" id="KAL1591182.1"/>
    </source>
</evidence>
<feature type="chain" id="PRO_5044329123" description="DUF7492 domain-containing protein" evidence="2">
    <location>
        <begin position="24"/>
        <end position="382"/>
    </location>
</feature>
<keyword evidence="5" id="KW-1185">Reference proteome</keyword>
<dbReference type="Pfam" id="PF24320">
    <property type="entry name" value="DUF7492"/>
    <property type="match status" value="1"/>
</dbReference>
<dbReference type="EMBL" id="JAAQHG020000001">
    <property type="protein sequence ID" value="KAL1591182.1"/>
    <property type="molecule type" value="Genomic_DNA"/>
</dbReference>
<organism evidence="4 5">
    <name type="scientific">Cladosporium halotolerans</name>
    <dbReference type="NCBI Taxonomy" id="1052096"/>
    <lineage>
        <taxon>Eukaryota</taxon>
        <taxon>Fungi</taxon>
        <taxon>Dikarya</taxon>
        <taxon>Ascomycota</taxon>
        <taxon>Pezizomycotina</taxon>
        <taxon>Dothideomycetes</taxon>
        <taxon>Dothideomycetidae</taxon>
        <taxon>Cladosporiales</taxon>
        <taxon>Cladosporiaceae</taxon>
        <taxon>Cladosporium</taxon>
    </lineage>
</organism>
<feature type="compositionally biased region" description="Low complexity" evidence="1">
    <location>
        <begin position="286"/>
        <end position="324"/>
    </location>
</feature>